<dbReference type="AlphaFoldDB" id="C5LIZ7"/>
<name>C5LIZ7_PERM5</name>
<protein>
    <submittedName>
        <fullName evidence="2">Uncharacterized protein</fullName>
    </submittedName>
</protein>
<reference evidence="2 3" key="1">
    <citation type="submission" date="2008-07" db="EMBL/GenBank/DDBJ databases">
        <authorList>
            <person name="El-Sayed N."/>
            <person name="Caler E."/>
            <person name="Inman J."/>
            <person name="Amedeo P."/>
            <person name="Hass B."/>
            <person name="Wortman J."/>
        </authorList>
    </citation>
    <scope>NUCLEOTIDE SEQUENCE [LARGE SCALE GENOMIC DNA]</scope>
    <source>
        <strain evidence="3">ATCC 50983 / TXsc</strain>
    </source>
</reference>
<dbReference type="Proteomes" id="UP000007800">
    <property type="component" value="Unassembled WGS sequence"/>
</dbReference>
<evidence type="ECO:0000256" key="1">
    <source>
        <dbReference type="SAM" id="MobiDB-lite"/>
    </source>
</evidence>
<keyword evidence="3" id="KW-1185">Reference proteome</keyword>
<dbReference type="EMBL" id="GG682245">
    <property type="protein sequence ID" value="EER03332.1"/>
    <property type="molecule type" value="Genomic_DNA"/>
</dbReference>
<feature type="region of interest" description="Disordered" evidence="1">
    <location>
        <begin position="1"/>
        <end position="59"/>
    </location>
</feature>
<organism evidence="3">
    <name type="scientific">Perkinsus marinus (strain ATCC 50983 / TXsc)</name>
    <dbReference type="NCBI Taxonomy" id="423536"/>
    <lineage>
        <taxon>Eukaryota</taxon>
        <taxon>Sar</taxon>
        <taxon>Alveolata</taxon>
        <taxon>Perkinsozoa</taxon>
        <taxon>Perkinsea</taxon>
        <taxon>Perkinsida</taxon>
        <taxon>Perkinsidae</taxon>
        <taxon>Perkinsus</taxon>
    </lineage>
</organism>
<dbReference type="InParanoid" id="C5LIZ7"/>
<feature type="compositionally biased region" description="Basic and acidic residues" evidence="1">
    <location>
        <begin position="44"/>
        <end position="55"/>
    </location>
</feature>
<dbReference type="GeneID" id="9047419"/>
<evidence type="ECO:0000313" key="2">
    <source>
        <dbReference type="EMBL" id="EER03332.1"/>
    </source>
</evidence>
<evidence type="ECO:0000313" key="3">
    <source>
        <dbReference type="Proteomes" id="UP000007800"/>
    </source>
</evidence>
<sequence length="86" mass="9255">MNRTSKPLCITSAKSSAPLESSNNHIKAHNADQDAADESVEGLNLDKEDDPDKAQEGSSGEFMLVIVPIAPIEELCADRGLNLIFM</sequence>
<gene>
    <name evidence="2" type="ORF">Pmar_PMAR000569</name>
</gene>
<proteinExistence type="predicted"/>
<feature type="compositionally biased region" description="Polar residues" evidence="1">
    <location>
        <begin position="12"/>
        <end position="25"/>
    </location>
</feature>
<dbReference type="RefSeq" id="XP_002771516.1">
    <property type="nucleotide sequence ID" value="XM_002771470.1"/>
</dbReference>
<accession>C5LIZ7</accession>